<gene>
    <name evidence="4" type="ORF">HMPREF9334_01025</name>
</gene>
<dbReference type="InterPro" id="IPR038180">
    <property type="entry name" value="FlgT_N_sf"/>
</dbReference>
<feature type="signal peptide" evidence="2">
    <location>
        <begin position="1"/>
        <end position="26"/>
    </location>
</feature>
<dbReference type="InterPro" id="IPR024952">
    <property type="entry name" value="LPP20-like_dom"/>
</dbReference>
<dbReference type="Proteomes" id="UP000004129">
    <property type="component" value="Unassembled WGS sequence"/>
</dbReference>
<comment type="caution">
    <text evidence="4">The sequence shown here is derived from an EMBL/GenBank/DDBJ whole genome shotgun (WGS) entry which is preliminary data.</text>
</comment>
<organism evidence="4 5">
    <name type="scientific">Selenomonas infelix ATCC 43532</name>
    <dbReference type="NCBI Taxonomy" id="679201"/>
    <lineage>
        <taxon>Bacteria</taxon>
        <taxon>Bacillati</taxon>
        <taxon>Bacillota</taxon>
        <taxon>Negativicutes</taxon>
        <taxon>Selenomonadales</taxon>
        <taxon>Selenomonadaceae</taxon>
        <taxon>Selenomonas</taxon>
    </lineage>
</organism>
<sequence>MHIVKSFALAVLMLALAVCTVGTGEAAQWDGGTIRVVGLGVAPAGTSGTQAEALARRAAISDAYRQLAEQVNGVNVDASTTVENLMLANMTVRTHVSALIKGAEIREEKAQRDGSYTVTLELPVYGATSSLASTVFAPNKIPEPWTPPAAVYVPYQPQNYDTTGYGTYDRAQMQNSAANRVTTPTPLRPSTPAAVENPLRPTQPAVTTPAAPSEPAPLRPTHPTPQTSTMPDTPAPTVQIPVPPAPTVQPPAAPAPTPAVQTPAAPTTPPAEIVPTGRAVGGYTGVIIDCTGLGLRTAMSPVIKAENGRPIYGYKNLDSDKVVQNGMASYARSDADATRAGTNPLRLRAVSIDGGANPVLSANDANRLLLENNASGFLDATNVVFLR</sequence>
<keyword evidence="5" id="KW-1185">Reference proteome</keyword>
<reference evidence="4 5" key="1">
    <citation type="submission" date="2011-08" db="EMBL/GenBank/DDBJ databases">
        <title>The Genome Sequence of Selenomonas infelix ATCC 43532.</title>
        <authorList>
            <consortium name="The Broad Institute Genome Sequencing Platform"/>
            <person name="Earl A."/>
            <person name="Ward D."/>
            <person name="Feldgarden M."/>
            <person name="Gevers D."/>
            <person name="Izard J."/>
            <person name="Blanton J.M."/>
            <person name="Baranova O.V."/>
            <person name="Dewhirst F.E."/>
            <person name="Young S.K."/>
            <person name="Zeng Q."/>
            <person name="Gargeya S."/>
            <person name="Fitzgerald M."/>
            <person name="Haas B."/>
            <person name="Abouelleil A."/>
            <person name="Alvarado L."/>
            <person name="Arachchi H.M."/>
            <person name="Berlin A."/>
            <person name="Brown A."/>
            <person name="Chapman S.B."/>
            <person name="Chen Z."/>
            <person name="Dunbar C."/>
            <person name="Freedman E."/>
            <person name="Gearin G."/>
            <person name="Gellesch M."/>
            <person name="Goldberg J."/>
            <person name="Griggs A."/>
            <person name="Gujja S."/>
            <person name="Heiman D."/>
            <person name="Howarth C."/>
            <person name="Larson L."/>
            <person name="Lui A."/>
            <person name="MacDonald P.J.P."/>
            <person name="Montmayeur A."/>
            <person name="Murphy C."/>
            <person name="Neiman D."/>
            <person name="Pearson M."/>
            <person name="Priest M."/>
            <person name="Roberts A."/>
            <person name="Saif S."/>
            <person name="Shea T."/>
            <person name="Shenoy N."/>
            <person name="Sisk P."/>
            <person name="Stolte C."/>
            <person name="Sykes S."/>
            <person name="Wortman J."/>
            <person name="Nusbaum C."/>
            <person name="Birren B."/>
        </authorList>
    </citation>
    <scope>NUCLEOTIDE SEQUENCE [LARGE SCALE GENOMIC DNA]</scope>
    <source>
        <strain evidence="4 5">ATCC 43532</strain>
    </source>
</reference>
<evidence type="ECO:0000313" key="5">
    <source>
        <dbReference type="Proteomes" id="UP000004129"/>
    </source>
</evidence>
<dbReference type="Pfam" id="PF02169">
    <property type="entry name" value="LPP20"/>
    <property type="match status" value="1"/>
</dbReference>
<evidence type="ECO:0000256" key="1">
    <source>
        <dbReference type="SAM" id="MobiDB-lite"/>
    </source>
</evidence>
<protein>
    <recommendedName>
        <fullName evidence="3">Lipoprotein LPP20-like domain-containing protein</fullName>
    </recommendedName>
</protein>
<feature type="compositionally biased region" description="Low complexity" evidence="1">
    <location>
        <begin position="202"/>
        <end position="211"/>
    </location>
</feature>
<dbReference type="HOGENOM" id="CLU_060107_0_0_9"/>
<feature type="domain" description="Lipoprotein LPP20-like" evidence="3">
    <location>
        <begin position="51"/>
        <end position="119"/>
    </location>
</feature>
<feature type="compositionally biased region" description="Pro residues" evidence="1">
    <location>
        <begin position="241"/>
        <end position="257"/>
    </location>
</feature>
<dbReference type="EMBL" id="ACZM01000010">
    <property type="protein sequence ID" value="EHG21093.1"/>
    <property type="molecule type" value="Genomic_DNA"/>
</dbReference>
<dbReference type="eggNOG" id="COG3018">
    <property type="taxonomic scope" value="Bacteria"/>
</dbReference>
<keyword evidence="2" id="KW-0732">Signal</keyword>
<feature type="compositionally biased region" description="Pro residues" evidence="1">
    <location>
        <begin position="212"/>
        <end position="223"/>
    </location>
</feature>
<accession>G5GP44</accession>
<dbReference type="OrthoDB" id="9813452at2"/>
<dbReference type="Gene3D" id="3.30.1660.40">
    <property type="entry name" value="FlgT, N-terminal domain"/>
    <property type="match status" value="1"/>
</dbReference>
<feature type="region of interest" description="Disordered" evidence="1">
    <location>
        <begin position="176"/>
        <end position="273"/>
    </location>
</feature>
<evidence type="ECO:0000259" key="3">
    <source>
        <dbReference type="Pfam" id="PF02169"/>
    </source>
</evidence>
<dbReference type="STRING" id="679201.HMPREF9334_01025"/>
<dbReference type="AlphaFoldDB" id="G5GP44"/>
<evidence type="ECO:0000256" key="2">
    <source>
        <dbReference type="SAM" id="SignalP"/>
    </source>
</evidence>
<name>G5GP44_9FIRM</name>
<feature type="compositionally biased region" description="Polar residues" evidence="1">
    <location>
        <begin position="176"/>
        <end position="185"/>
    </location>
</feature>
<feature type="compositionally biased region" description="Low complexity" evidence="1">
    <location>
        <begin position="258"/>
        <end position="273"/>
    </location>
</feature>
<feature type="chain" id="PRO_5003477478" description="Lipoprotein LPP20-like domain-containing protein" evidence="2">
    <location>
        <begin position="27"/>
        <end position="387"/>
    </location>
</feature>
<evidence type="ECO:0000313" key="4">
    <source>
        <dbReference type="EMBL" id="EHG21093.1"/>
    </source>
</evidence>
<dbReference type="RefSeq" id="WP_006692475.1">
    <property type="nucleotide sequence ID" value="NZ_JH376798.1"/>
</dbReference>
<proteinExistence type="predicted"/>
<dbReference type="PATRIC" id="fig|679201.3.peg.1038"/>